<dbReference type="STRING" id="1121301.SAMN02745912_00377"/>
<dbReference type="AlphaFoldDB" id="A0A1M6KFR8"/>
<dbReference type="Pfam" id="PF00395">
    <property type="entry name" value="SLH"/>
    <property type="match status" value="2"/>
</dbReference>
<evidence type="ECO:0000313" key="3">
    <source>
        <dbReference type="EMBL" id="SHJ57768.1"/>
    </source>
</evidence>
<feature type="domain" description="SLH" evidence="2">
    <location>
        <begin position="126"/>
        <end position="187"/>
    </location>
</feature>
<evidence type="ECO:0000313" key="4">
    <source>
        <dbReference type="Proteomes" id="UP000184465"/>
    </source>
</evidence>
<dbReference type="Proteomes" id="UP000184465">
    <property type="component" value="Unassembled WGS sequence"/>
</dbReference>
<dbReference type="PROSITE" id="PS51272">
    <property type="entry name" value="SLH"/>
    <property type="match status" value="3"/>
</dbReference>
<evidence type="ECO:0000259" key="2">
    <source>
        <dbReference type="PROSITE" id="PS51272"/>
    </source>
</evidence>
<keyword evidence="1" id="KW-0677">Repeat</keyword>
<organism evidence="3 4">
    <name type="scientific">Paramaledivibacter caminithermalis (strain DSM 15212 / CIP 107654 / DViRD3)</name>
    <name type="common">Clostridium caminithermale</name>
    <dbReference type="NCBI Taxonomy" id="1121301"/>
    <lineage>
        <taxon>Bacteria</taxon>
        <taxon>Bacillati</taxon>
        <taxon>Bacillota</taxon>
        <taxon>Clostridia</taxon>
        <taxon>Peptostreptococcales</taxon>
        <taxon>Caminicellaceae</taxon>
        <taxon>Paramaledivibacter</taxon>
    </lineage>
</organism>
<gene>
    <name evidence="3" type="ORF">SAMN02745912_00377</name>
</gene>
<dbReference type="OrthoDB" id="1703838at2"/>
<feature type="domain" description="SLH" evidence="2">
    <location>
        <begin position="58"/>
        <end position="121"/>
    </location>
</feature>
<evidence type="ECO:0000256" key="1">
    <source>
        <dbReference type="ARBA" id="ARBA00022737"/>
    </source>
</evidence>
<keyword evidence="4" id="KW-1185">Reference proteome</keyword>
<dbReference type="RefSeq" id="WP_073146691.1">
    <property type="nucleotide sequence ID" value="NZ_FRAG01000003.1"/>
</dbReference>
<reference evidence="3 4" key="1">
    <citation type="submission" date="2016-11" db="EMBL/GenBank/DDBJ databases">
        <authorList>
            <person name="Jaros S."/>
            <person name="Januszkiewicz K."/>
            <person name="Wedrychowicz H."/>
        </authorList>
    </citation>
    <scope>NUCLEOTIDE SEQUENCE [LARGE SCALE GENOMIC DNA]</scope>
    <source>
        <strain evidence="3 4">DSM 15212</strain>
    </source>
</reference>
<feature type="domain" description="SLH" evidence="2">
    <location>
        <begin position="189"/>
        <end position="252"/>
    </location>
</feature>
<dbReference type="EMBL" id="FRAG01000003">
    <property type="protein sequence ID" value="SHJ57768.1"/>
    <property type="molecule type" value="Genomic_DNA"/>
</dbReference>
<accession>A0A1M6KFR8</accession>
<proteinExistence type="predicted"/>
<dbReference type="InterPro" id="IPR001119">
    <property type="entry name" value="SLH_dom"/>
</dbReference>
<name>A0A1M6KFR8_PARC5</name>
<sequence length="978" mass="110926">MKKTITPALIIIIITGLIFPVHAFNLDPAISVPEFKGAGVNAQDKIELTGYSKGAELLKNSRYTDIGGHWAKKAIIRMSAQSIIKGYGQHRFSPNSNITRQEVIASLVRMKGGEATIQEKLSQQGEGLTGSGIIDDIWAEEYILEAQNLGILTGDEDSNYSSYTTREEIAVWTARLLNLDPVYDNIEILYTLNDWRKISFENIGIIEAVLQEKIMEGDSNRNFNPKGYISRGEFASILNNISERLLEERELKQYFGQVINVQNKNTKDIGSLIKETIITVKNIDGTITSITTKSNANGIINDFVVYKNGAVSNSEILSMGDEIEYIVKGDEVIYVQTYNDGSIVEKIKENSLENSNLRTYFGKVIAISKEAYSPMQNDKAIDRFRVRNIDGQDFDIVIETDMNTGIKNDIIVYKNNGVGGSNLLAIDDDIEYRVKNNETVVYVNVITMAREVINGVVKAVNPAENKVTIVDYDNNTRVFRVMPYANVIINMRQGAISDLKYGQEITLNVNNGLVTSITGETFMDEPGYIPDDGMTRIGEIKYIGKDNITIEYSDKAKETFKIDEDTILAKEGRAIKYYDLREGDKVKLYFDDIYSREISKIQVEGKEQLIKTLYKGKLNKVDISHDEITLTSPKELKNGRWQSTDDYKIKVQLDALATIYYNGNDIGIDDLGDNHINDDVYVVLEDSYGKDKGIKVVVKGGNEKLYNDEIDEINFAADKLELDNGRNILYDEGTIIIKDNRLVGASSLEQDMNALVVTDYSRNGYRASIINLGVTGGGRIFDNIYVGKVELIDTDEFDITWYSQLMDNEWDDVSRGSMTFEYNDDTVIVDVTDDYDEITSHDFFHDGYSEEEDEDYFTFIIADEDRNVIAMTLRKDELFEKSGIDTSRQIEDKLDDLLLTKGSVEDIDQLRDRLKISDPYDWSSFHEEWNQNRNDEYVDIEQTLFIKGDEIIGIDDIDKDDTIYILRDDEDAIFIFVE</sequence>
<protein>
    <submittedName>
        <fullName evidence="3">S-layer homology domain-containing protein</fullName>
    </submittedName>
</protein>